<evidence type="ECO:0000313" key="2">
    <source>
        <dbReference type="Proteomes" id="UP001302020"/>
    </source>
</evidence>
<reference evidence="1 2" key="1">
    <citation type="submission" date="2023-05" db="EMBL/GenBank/DDBJ databases">
        <title>Xanthomonas rydalmerenesis sp. nov., a novel Xanthomonas species isolated from Fragaria x ananassa.</title>
        <authorList>
            <person name="McKnight D.J.E."/>
            <person name="Wong-Bajracharya J."/>
            <person name="Okoh E.B."/>
            <person name="Snijders F."/>
            <person name="Lidbetter F."/>
            <person name="Webster J."/>
            <person name="Djordjevic S.P."/>
            <person name="Bogema D.R."/>
            <person name="Chapman T.A."/>
        </authorList>
    </citation>
    <scope>NUCLEOTIDE SEQUENCE [LARGE SCALE GENOMIC DNA]</scope>
    <source>
        <strain evidence="1 2">DAR34883</strain>
    </source>
</reference>
<proteinExistence type="predicted"/>
<organism evidence="1 2">
    <name type="scientific">Xanthomonas rydalmerensis</name>
    <dbReference type="NCBI Taxonomy" id="3046274"/>
    <lineage>
        <taxon>Bacteria</taxon>
        <taxon>Pseudomonadati</taxon>
        <taxon>Pseudomonadota</taxon>
        <taxon>Gammaproteobacteria</taxon>
        <taxon>Lysobacterales</taxon>
        <taxon>Lysobacteraceae</taxon>
        <taxon>Xanthomonas</taxon>
    </lineage>
</organism>
<accession>A0ABZ0JRB6</accession>
<dbReference type="RefSeq" id="WP_160966798.1">
    <property type="nucleotide sequence ID" value="NZ_CP126170.1"/>
</dbReference>
<protein>
    <submittedName>
        <fullName evidence="1">Uncharacterized protein</fullName>
    </submittedName>
</protein>
<name>A0ABZ0JRB6_9XANT</name>
<sequence length="78" mass="8576">MPIAYRKRSATLAGVVSVEDAETLLAWLQANRNAKLNCADCEHLHTAVLQALMATQAGVSAWPKDSQLRQWLHSALHP</sequence>
<gene>
    <name evidence="1" type="ORF">QN243_04140</name>
</gene>
<dbReference type="Proteomes" id="UP001302020">
    <property type="component" value="Chromosome"/>
</dbReference>
<dbReference type="EMBL" id="CP126172">
    <property type="protein sequence ID" value="WOS41662.1"/>
    <property type="molecule type" value="Genomic_DNA"/>
</dbReference>
<keyword evidence="2" id="KW-1185">Reference proteome</keyword>
<evidence type="ECO:0000313" key="1">
    <source>
        <dbReference type="EMBL" id="WOS41662.1"/>
    </source>
</evidence>